<dbReference type="AlphaFoldDB" id="A0AB38LQ93"/>
<proteinExistence type="predicted"/>
<evidence type="ECO:0000313" key="2">
    <source>
        <dbReference type="Proteomes" id="UP000305064"/>
    </source>
</evidence>
<protein>
    <submittedName>
        <fullName evidence="1">Uncharacterized protein</fullName>
    </submittedName>
</protein>
<name>A0AB38LQ93_AURPU</name>
<comment type="caution">
    <text evidence="1">The sequence shown here is derived from an EMBL/GenBank/DDBJ whole genome shotgun (WGS) entry which is preliminary data.</text>
</comment>
<dbReference type="Proteomes" id="UP000305064">
    <property type="component" value="Unassembled WGS sequence"/>
</dbReference>
<sequence length="206" mass="23749">MAWRPFQFLALPPDIRIMVYEHLTEILPILRTCHQTQDEYTHTMLPKLHLRLTLGDAQTKPWHISISRGRNSSSRMEEKNLMLWYDFGSSHLAASMDMLDRITIRTAWAKSGSATIYSMTTRSRDGVLAAKLYKGETVIEMEQGLGTELHVLEREERVIRDQSGLEVKRAGVLGNLAKRVCEMINLEDVVGGKRLELWLEKIHRTF</sequence>
<reference evidence="1 2" key="1">
    <citation type="submission" date="2018-10" db="EMBL/GenBank/DDBJ databases">
        <title>Fifty Aureobasidium pullulans genomes reveal a recombining polyextremotolerant generalist.</title>
        <authorList>
            <person name="Gostincar C."/>
            <person name="Turk M."/>
            <person name="Zajc J."/>
            <person name="Gunde-Cimerman N."/>
        </authorList>
    </citation>
    <scope>NUCLEOTIDE SEQUENCE [LARGE SCALE GENOMIC DNA]</scope>
    <source>
        <strain evidence="1 2">EXF-4256</strain>
    </source>
</reference>
<gene>
    <name evidence="1" type="ORF">D6C94_08036</name>
</gene>
<organism evidence="1 2">
    <name type="scientific">Aureobasidium pullulans</name>
    <name type="common">Black yeast</name>
    <name type="synonym">Pullularia pullulans</name>
    <dbReference type="NCBI Taxonomy" id="5580"/>
    <lineage>
        <taxon>Eukaryota</taxon>
        <taxon>Fungi</taxon>
        <taxon>Dikarya</taxon>
        <taxon>Ascomycota</taxon>
        <taxon>Pezizomycotina</taxon>
        <taxon>Dothideomycetes</taxon>
        <taxon>Dothideomycetidae</taxon>
        <taxon>Dothideales</taxon>
        <taxon>Saccotheciaceae</taxon>
        <taxon>Aureobasidium</taxon>
    </lineage>
</organism>
<evidence type="ECO:0000313" key="1">
    <source>
        <dbReference type="EMBL" id="THY71018.1"/>
    </source>
</evidence>
<dbReference type="EMBL" id="QZBJ01000065">
    <property type="protein sequence ID" value="THY71018.1"/>
    <property type="molecule type" value="Genomic_DNA"/>
</dbReference>
<accession>A0AB38LQ93</accession>